<evidence type="ECO:0000256" key="5">
    <source>
        <dbReference type="ARBA" id="ARBA00022771"/>
    </source>
</evidence>
<dbReference type="PANTHER" id="PTHR16515:SF57">
    <property type="entry name" value="ZINC FINGER PROTEIN 154-LIKE"/>
    <property type="match status" value="1"/>
</dbReference>
<feature type="region of interest" description="Disordered" evidence="12">
    <location>
        <begin position="263"/>
        <end position="282"/>
    </location>
</feature>
<proteinExistence type="inferred from homology"/>
<dbReference type="OMA" id="HEDGCCG"/>
<evidence type="ECO:0000256" key="3">
    <source>
        <dbReference type="ARBA" id="ARBA00022723"/>
    </source>
</evidence>
<keyword evidence="10" id="KW-0539">Nucleus</keyword>
<evidence type="ECO:0000259" key="13">
    <source>
        <dbReference type="PROSITE" id="PS50157"/>
    </source>
</evidence>
<keyword evidence="9" id="KW-0804">Transcription</keyword>
<evidence type="ECO:0000313" key="15">
    <source>
        <dbReference type="Ensembl" id="ENSNNAP00000002737.1"/>
    </source>
</evidence>
<evidence type="ECO:0000256" key="6">
    <source>
        <dbReference type="ARBA" id="ARBA00022833"/>
    </source>
</evidence>
<evidence type="ECO:0000256" key="12">
    <source>
        <dbReference type="SAM" id="MobiDB-lite"/>
    </source>
</evidence>
<dbReference type="InterPro" id="IPR013087">
    <property type="entry name" value="Znf_C2H2_type"/>
</dbReference>
<reference evidence="15" key="1">
    <citation type="submission" date="2025-08" db="UniProtKB">
        <authorList>
            <consortium name="Ensembl"/>
        </authorList>
    </citation>
    <scope>IDENTIFICATION</scope>
</reference>
<dbReference type="PANTHER" id="PTHR16515">
    <property type="entry name" value="PR DOMAIN ZINC FINGER PROTEIN"/>
    <property type="match status" value="1"/>
</dbReference>
<dbReference type="Proteomes" id="UP000694559">
    <property type="component" value="Unplaced"/>
</dbReference>
<dbReference type="OrthoDB" id="10027876at2759"/>
<dbReference type="FunFam" id="3.30.160.60:FF:001747">
    <property type="match status" value="1"/>
</dbReference>
<evidence type="ECO:0000313" key="16">
    <source>
        <dbReference type="Proteomes" id="UP000694559"/>
    </source>
</evidence>
<sequence>MDANQQAWERVGKSLTATLLGNCGEVWAGAQQKILEEALSSEIQHWCFRNSPFQEAEGPRELCSRLHLLCCGWLQPEKHTKAQILDRALPLPFFPSLLSSSLLSCPPPRPSSTPLFLHLPSSTLPPHHLPLFLFPPPFPPSSLPSSPSPFLPPSFLSSSPPLHYPSLPLPFTPPSLLSAPSFHLPPSIFLLLPPFPPRSSPSLLPSSPLPHSSSSLIPLSHFPLPFLPLLPPPVFSPAVRGQPFLPPEPRRGLGFLLHLRPSGKGGSSWGLEDPQLPSLRPEPRREKPYKCLECGKCFRTSRELTIHKRIHTGEKPYECIECGKTFAHSSTLTIHKRIHTGEKPYKCMECGKTFAQRGNLISHKMIHTGEKPYKCMECGKMFTDGRALPQKRP</sequence>
<dbReference type="GeneTree" id="ENSGT00940000154715"/>
<dbReference type="SUPFAM" id="SSF57667">
    <property type="entry name" value="beta-beta-alpha zinc fingers"/>
    <property type="match status" value="2"/>
</dbReference>
<keyword evidence="3" id="KW-0479">Metal-binding</keyword>
<dbReference type="InterPro" id="IPR038269">
    <property type="entry name" value="SCAN_sf"/>
</dbReference>
<dbReference type="InterPro" id="IPR003309">
    <property type="entry name" value="SCAN_dom"/>
</dbReference>
<evidence type="ECO:0000256" key="4">
    <source>
        <dbReference type="ARBA" id="ARBA00022737"/>
    </source>
</evidence>
<evidence type="ECO:0000256" key="7">
    <source>
        <dbReference type="ARBA" id="ARBA00023015"/>
    </source>
</evidence>
<keyword evidence="6" id="KW-0862">Zinc</keyword>
<dbReference type="PROSITE" id="PS00028">
    <property type="entry name" value="ZINC_FINGER_C2H2_1"/>
    <property type="match status" value="3"/>
</dbReference>
<dbReference type="Ensembl" id="ENSNNAT00000002878.1">
    <property type="protein sequence ID" value="ENSNNAP00000002737.1"/>
    <property type="gene ID" value="ENSNNAG00000001894.1"/>
</dbReference>
<dbReference type="GO" id="GO:0010468">
    <property type="term" value="P:regulation of gene expression"/>
    <property type="evidence" value="ECO:0007669"/>
    <property type="project" value="TreeGrafter"/>
</dbReference>
<feature type="domain" description="C2H2-type" evidence="13">
    <location>
        <begin position="317"/>
        <end position="344"/>
    </location>
</feature>
<keyword evidence="7" id="KW-0805">Transcription regulation</keyword>
<dbReference type="Gene3D" id="1.10.4020.10">
    <property type="entry name" value="DNA breaking-rejoining enzymes"/>
    <property type="match status" value="1"/>
</dbReference>
<feature type="domain" description="C2H2-type" evidence="13">
    <location>
        <begin position="345"/>
        <end position="372"/>
    </location>
</feature>
<evidence type="ECO:0000256" key="11">
    <source>
        <dbReference type="PROSITE-ProRule" id="PRU00042"/>
    </source>
</evidence>
<dbReference type="GO" id="GO:0003677">
    <property type="term" value="F:DNA binding"/>
    <property type="evidence" value="ECO:0007669"/>
    <property type="project" value="UniProtKB-KW"/>
</dbReference>
<protein>
    <submittedName>
        <fullName evidence="15">Uncharacterized protein</fullName>
    </submittedName>
</protein>
<evidence type="ECO:0000256" key="8">
    <source>
        <dbReference type="ARBA" id="ARBA00023125"/>
    </source>
</evidence>
<keyword evidence="8" id="KW-0238">DNA-binding</keyword>
<accession>A0A8C6V8P1</accession>
<keyword evidence="16" id="KW-1185">Reference proteome</keyword>
<keyword evidence="5 11" id="KW-0863">Zinc-finger</keyword>
<dbReference type="PROSITE" id="PS50157">
    <property type="entry name" value="ZINC_FINGER_C2H2_2"/>
    <property type="match status" value="3"/>
</dbReference>
<keyword evidence="4" id="KW-0677">Repeat</keyword>
<evidence type="ECO:0000256" key="9">
    <source>
        <dbReference type="ARBA" id="ARBA00023163"/>
    </source>
</evidence>
<dbReference type="FunFam" id="3.30.160.60:FF:000016">
    <property type="entry name" value="zinc finger protein 37 homolog"/>
    <property type="match status" value="1"/>
</dbReference>
<dbReference type="SMART" id="SM00431">
    <property type="entry name" value="SCAN"/>
    <property type="match status" value="1"/>
</dbReference>
<reference evidence="15" key="2">
    <citation type="submission" date="2025-09" db="UniProtKB">
        <authorList>
            <consortium name="Ensembl"/>
        </authorList>
    </citation>
    <scope>IDENTIFICATION</scope>
</reference>
<dbReference type="AlphaFoldDB" id="A0A8C6V8P1"/>
<dbReference type="GO" id="GO:0008270">
    <property type="term" value="F:zinc ion binding"/>
    <property type="evidence" value="ECO:0007669"/>
    <property type="project" value="UniProtKB-KW"/>
</dbReference>
<feature type="domain" description="C2H2-type" evidence="13">
    <location>
        <begin position="289"/>
        <end position="316"/>
    </location>
</feature>
<dbReference type="PROSITE" id="PS50804">
    <property type="entry name" value="SCAN_BOX"/>
    <property type="match status" value="1"/>
</dbReference>
<dbReference type="SUPFAM" id="SSF47353">
    <property type="entry name" value="Retrovirus capsid dimerization domain-like"/>
    <property type="match status" value="1"/>
</dbReference>
<evidence type="ECO:0000259" key="14">
    <source>
        <dbReference type="PROSITE" id="PS50804"/>
    </source>
</evidence>
<comment type="similarity">
    <text evidence="2">Belongs to the krueppel C2H2-type zinc-finger protein family.</text>
</comment>
<evidence type="ECO:0000256" key="2">
    <source>
        <dbReference type="ARBA" id="ARBA00006991"/>
    </source>
</evidence>
<feature type="domain" description="SCAN box" evidence="14">
    <location>
        <begin position="48"/>
        <end position="97"/>
    </location>
</feature>
<dbReference type="InterPro" id="IPR050331">
    <property type="entry name" value="Zinc_finger"/>
</dbReference>
<dbReference type="GO" id="GO:0005634">
    <property type="term" value="C:nucleus"/>
    <property type="evidence" value="ECO:0007669"/>
    <property type="project" value="UniProtKB-SubCell"/>
</dbReference>
<dbReference type="SMART" id="SM00355">
    <property type="entry name" value="ZnF_C2H2"/>
    <property type="match status" value="3"/>
</dbReference>
<evidence type="ECO:0000256" key="10">
    <source>
        <dbReference type="ARBA" id="ARBA00023242"/>
    </source>
</evidence>
<organism evidence="15 16">
    <name type="scientific">Naja naja</name>
    <name type="common">Indian cobra</name>
    <dbReference type="NCBI Taxonomy" id="35670"/>
    <lineage>
        <taxon>Eukaryota</taxon>
        <taxon>Metazoa</taxon>
        <taxon>Chordata</taxon>
        <taxon>Craniata</taxon>
        <taxon>Vertebrata</taxon>
        <taxon>Euteleostomi</taxon>
        <taxon>Lepidosauria</taxon>
        <taxon>Squamata</taxon>
        <taxon>Bifurcata</taxon>
        <taxon>Unidentata</taxon>
        <taxon>Episquamata</taxon>
        <taxon>Toxicofera</taxon>
        <taxon>Serpentes</taxon>
        <taxon>Colubroidea</taxon>
        <taxon>Elapidae</taxon>
        <taxon>Elapinae</taxon>
        <taxon>Naja</taxon>
    </lineage>
</organism>
<evidence type="ECO:0000256" key="1">
    <source>
        <dbReference type="ARBA" id="ARBA00004123"/>
    </source>
</evidence>
<dbReference type="Gene3D" id="3.30.160.60">
    <property type="entry name" value="Classic Zinc Finger"/>
    <property type="match status" value="4"/>
</dbReference>
<name>A0A8C6V8P1_NAJNA</name>
<dbReference type="InterPro" id="IPR036236">
    <property type="entry name" value="Znf_C2H2_sf"/>
</dbReference>
<dbReference type="FunFam" id="3.30.160.60:FF:002343">
    <property type="entry name" value="Zinc finger protein 33A"/>
    <property type="match status" value="2"/>
</dbReference>
<dbReference type="Pfam" id="PF00096">
    <property type="entry name" value="zf-C2H2"/>
    <property type="match status" value="3"/>
</dbReference>
<dbReference type="Pfam" id="PF02023">
    <property type="entry name" value="SCAN"/>
    <property type="match status" value="1"/>
</dbReference>
<comment type="subcellular location">
    <subcellularLocation>
        <location evidence="1">Nucleus</location>
    </subcellularLocation>
</comment>